<keyword evidence="3" id="KW-1185">Reference proteome</keyword>
<evidence type="ECO:0000313" key="3">
    <source>
        <dbReference type="Proteomes" id="UP000184052"/>
    </source>
</evidence>
<protein>
    <submittedName>
        <fullName evidence="2">NAD/NADP octopine/nopaline dehydrogenase, alpha-helical domain</fullName>
    </submittedName>
</protein>
<evidence type="ECO:0000313" key="2">
    <source>
        <dbReference type="EMBL" id="SHJ75990.1"/>
    </source>
</evidence>
<dbReference type="Gene3D" id="1.10.1040.10">
    <property type="entry name" value="N-(1-d-carboxylethyl)-l-norvaline Dehydrogenase, domain 2"/>
    <property type="match status" value="1"/>
</dbReference>
<dbReference type="STRING" id="1121476.SAMN02745751_03303"/>
<sequence length="102" mass="11447">MYRAIHGEIALTPIVGPNDIFNRYLTEDAPFGLVTWSSIAKLAGIDTPTIDAIVNIYSVAHETNWWEKGRTTEDLGINEMSVEEIKEYLKTGVKEARKVIPI</sequence>
<name>A0A1M6LXW4_9FIRM</name>
<dbReference type="InterPro" id="IPR003421">
    <property type="entry name" value="Opine_DH"/>
</dbReference>
<evidence type="ECO:0000259" key="1">
    <source>
        <dbReference type="Pfam" id="PF02317"/>
    </source>
</evidence>
<proteinExistence type="predicted"/>
<dbReference type="SUPFAM" id="SSF48179">
    <property type="entry name" value="6-phosphogluconate dehydrogenase C-terminal domain-like"/>
    <property type="match status" value="1"/>
</dbReference>
<dbReference type="InterPro" id="IPR013328">
    <property type="entry name" value="6PGD_dom2"/>
</dbReference>
<dbReference type="EMBL" id="FQZL01000035">
    <property type="protein sequence ID" value="SHJ75990.1"/>
    <property type="molecule type" value="Genomic_DNA"/>
</dbReference>
<dbReference type="Pfam" id="PF02317">
    <property type="entry name" value="Octopine_DH"/>
    <property type="match status" value="1"/>
</dbReference>
<dbReference type="InterPro" id="IPR008927">
    <property type="entry name" value="6-PGluconate_DH-like_C_sf"/>
</dbReference>
<accession>A0A1M6LXW4</accession>
<organism evidence="2 3">
    <name type="scientific">Dethiosulfatibacter aminovorans DSM 17477</name>
    <dbReference type="NCBI Taxonomy" id="1121476"/>
    <lineage>
        <taxon>Bacteria</taxon>
        <taxon>Bacillati</taxon>
        <taxon>Bacillota</taxon>
        <taxon>Tissierellia</taxon>
        <taxon>Dethiosulfatibacter</taxon>
    </lineage>
</organism>
<reference evidence="2 3" key="1">
    <citation type="submission" date="2016-11" db="EMBL/GenBank/DDBJ databases">
        <authorList>
            <person name="Jaros S."/>
            <person name="Januszkiewicz K."/>
            <person name="Wedrychowicz H."/>
        </authorList>
    </citation>
    <scope>NUCLEOTIDE SEQUENCE [LARGE SCALE GENOMIC DNA]</scope>
    <source>
        <strain evidence="2 3">DSM 17477</strain>
    </source>
</reference>
<feature type="domain" description="Opine dehydrogenase" evidence="1">
    <location>
        <begin position="1"/>
        <end position="60"/>
    </location>
</feature>
<dbReference type="Proteomes" id="UP000184052">
    <property type="component" value="Unassembled WGS sequence"/>
</dbReference>
<gene>
    <name evidence="2" type="ORF">SAMN02745751_03303</name>
</gene>
<dbReference type="AlphaFoldDB" id="A0A1M6LXW4"/>
<dbReference type="GO" id="GO:0016491">
    <property type="term" value="F:oxidoreductase activity"/>
    <property type="evidence" value="ECO:0007669"/>
    <property type="project" value="InterPro"/>
</dbReference>